<comment type="caution">
    <text evidence="2">The sequence shown here is derived from an EMBL/GenBank/DDBJ whole genome shotgun (WGS) entry which is preliminary data.</text>
</comment>
<gene>
    <name evidence="2" type="ORF">B0A50_07682</name>
</gene>
<evidence type="ECO:0000313" key="3">
    <source>
        <dbReference type="Proteomes" id="UP000308549"/>
    </source>
</evidence>
<keyword evidence="3" id="KW-1185">Reference proteome</keyword>
<accession>A0A4U0TLX6</accession>
<dbReference type="EMBL" id="NAJL01000063">
    <property type="protein sequence ID" value="TKA22940.1"/>
    <property type="molecule type" value="Genomic_DNA"/>
</dbReference>
<feature type="compositionally biased region" description="Basic and acidic residues" evidence="1">
    <location>
        <begin position="173"/>
        <end position="187"/>
    </location>
</feature>
<evidence type="ECO:0000256" key="1">
    <source>
        <dbReference type="SAM" id="MobiDB-lite"/>
    </source>
</evidence>
<proteinExistence type="predicted"/>
<name>A0A4U0TLX6_9PEZI</name>
<protein>
    <submittedName>
        <fullName evidence="2">Uncharacterized protein</fullName>
    </submittedName>
</protein>
<evidence type="ECO:0000313" key="2">
    <source>
        <dbReference type="EMBL" id="TKA22940.1"/>
    </source>
</evidence>
<reference evidence="2 3" key="1">
    <citation type="submission" date="2017-03" db="EMBL/GenBank/DDBJ databases">
        <title>Genomes of endolithic fungi from Antarctica.</title>
        <authorList>
            <person name="Coleine C."/>
            <person name="Masonjones S."/>
            <person name="Stajich J.E."/>
        </authorList>
    </citation>
    <scope>NUCLEOTIDE SEQUENCE [LARGE SCALE GENOMIC DNA]</scope>
    <source>
        <strain evidence="2 3">CCFEE 6315</strain>
    </source>
</reference>
<dbReference type="Proteomes" id="UP000308549">
    <property type="component" value="Unassembled WGS sequence"/>
</dbReference>
<feature type="region of interest" description="Disordered" evidence="1">
    <location>
        <begin position="173"/>
        <end position="202"/>
    </location>
</feature>
<dbReference type="AlphaFoldDB" id="A0A4U0TLX6"/>
<organism evidence="2 3">
    <name type="scientific">Salinomyces thailandicus</name>
    <dbReference type="NCBI Taxonomy" id="706561"/>
    <lineage>
        <taxon>Eukaryota</taxon>
        <taxon>Fungi</taxon>
        <taxon>Dikarya</taxon>
        <taxon>Ascomycota</taxon>
        <taxon>Pezizomycotina</taxon>
        <taxon>Dothideomycetes</taxon>
        <taxon>Dothideomycetidae</taxon>
        <taxon>Mycosphaerellales</taxon>
        <taxon>Teratosphaeriaceae</taxon>
        <taxon>Salinomyces</taxon>
    </lineage>
</organism>
<sequence>MDPITYEDVAESLDLVDWLLDQAETVTKVNTPVKILRETIKEIVKKHDEVDSLAAKMEDLQVTAGNEKDDLKREVVELESRLTTSNERFERTERERATEREMFREHHEHAKDQLKAGKKAEEQRTALEAECLALRARVKTLESEKTEWVAKEPALEEERRSFEEQKARFEEERAGWAEERRQERQVEEAGEGEPLRKKTKLSPHKAVDDLLSEFVGRPVGGDDVSFARLPTAVREQVRTLYESWDVNGKKIDWRFSRRRPDQLKVYDTYVKWQGRVGAALEPVPTVAPDDETLRSCRVFILSSGGQQKPRLLPLPDELRGQCSLDEPGYWMLSEDLQTT</sequence>